<feature type="non-terminal residue" evidence="2">
    <location>
        <position position="134"/>
    </location>
</feature>
<dbReference type="AlphaFoldDB" id="A0A3D5QDM1"/>
<evidence type="ECO:0000259" key="1">
    <source>
        <dbReference type="Pfam" id="PF01814"/>
    </source>
</evidence>
<organism evidence="2 3">
    <name type="scientific">Flexistipes sinusarabici</name>
    <dbReference type="NCBI Taxonomy" id="2352"/>
    <lineage>
        <taxon>Bacteria</taxon>
        <taxon>Pseudomonadati</taxon>
        <taxon>Deferribacterota</taxon>
        <taxon>Deferribacteres</taxon>
        <taxon>Deferribacterales</taxon>
        <taxon>Flexistipitaceae</taxon>
        <taxon>Flexistipes</taxon>
    </lineage>
</organism>
<gene>
    <name evidence="2" type="ORF">DHM44_06835</name>
</gene>
<dbReference type="GO" id="GO:0005886">
    <property type="term" value="C:plasma membrane"/>
    <property type="evidence" value="ECO:0007669"/>
    <property type="project" value="TreeGrafter"/>
</dbReference>
<dbReference type="InterPro" id="IPR012312">
    <property type="entry name" value="Hemerythrin-like"/>
</dbReference>
<dbReference type="Gene3D" id="1.20.120.520">
    <property type="entry name" value="nmb1532 protein domain like"/>
    <property type="match status" value="1"/>
</dbReference>
<dbReference type="PANTHER" id="PTHR39966:SF1">
    <property type="entry name" value="HEMERYTHRIN-LIKE DOMAIN-CONTAINING PROTEIN"/>
    <property type="match status" value="1"/>
</dbReference>
<dbReference type="CDD" id="cd12108">
    <property type="entry name" value="Hr-like"/>
    <property type="match status" value="1"/>
</dbReference>
<feature type="domain" description="Hemerythrin-like" evidence="1">
    <location>
        <begin position="4"/>
        <end position="133"/>
    </location>
</feature>
<accession>A0A3D5QDM1</accession>
<reference evidence="2 3" key="1">
    <citation type="journal article" date="2018" name="Nat. Biotechnol.">
        <title>A standardized bacterial taxonomy based on genome phylogeny substantially revises the tree of life.</title>
        <authorList>
            <person name="Parks D.H."/>
            <person name="Chuvochina M."/>
            <person name="Waite D.W."/>
            <person name="Rinke C."/>
            <person name="Skarshewski A."/>
            <person name="Chaumeil P.A."/>
            <person name="Hugenholtz P."/>
        </authorList>
    </citation>
    <scope>NUCLEOTIDE SEQUENCE [LARGE SCALE GENOMIC DNA]</scope>
    <source>
        <strain evidence="2">UBA8672</strain>
    </source>
</reference>
<name>A0A3D5QDM1_FLESI</name>
<dbReference type="Proteomes" id="UP000262325">
    <property type="component" value="Unassembled WGS sequence"/>
</dbReference>
<evidence type="ECO:0000313" key="3">
    <source>
        <dbReference type="Proteomes" id="UP000262325"/>
    </source>
</evidence>
<evidence type="ECO:0000313" key="2">
    <source>
        <dbReference type="EMBL" id="HCW93379.1"/>
    </source>
</evidence>
<dbReference type="PANTHER" id="PTHR39966">
    <property type="entry name" value="BLL2471 PROTEIN-RELATED"/>
    <property type="match status" value="1"/>
</dbReference>
<dbReference type="EMBL" id="DPPF01000137">
    <property type="protein sequence ID" value="HCW93379.1"/>
    <property type="molecule type" value="Genomic_DNA"/>
</dbReference>
<protein>
    <submittedName>
        <fullName evidence="2">Hemerythrin</fullName>
    </submittedName>
</protein>
<comment type="caution">
    <text evidence="2">The sequence shown here is derived from an EMBL/GenBank/DDBJ whole genome shotgun (WGS) entry which is preliminary data.</text>
</comment>
<sequence>MKSTEQLKNEHEGIKIMLEVLECIAEYIEKGKVNKLEEDDIRNIVTFFREFADKCHHTKEERELFPTLEKMGIQKEGGPIGVMLDEHELGRNHIRAMLESLDDLAESEIAAEKFADNAYAYVELLRQHIDKEND</sequence>
<proteinExistence type="predicted"/>
<dbReference type="Pfam" id="PF01814">
    <property type="entry name" value="Hemerythrin"/>
    <property type="match status" value="1"/>
</dbReference>